<comment type="subcellular location">
    <subcellularLocation>
        <location evidence="2">Mitochondrion inner membrane</location>
        <topology evidence="2">Multi-pass membrane protein</topology>
    </subcellularLocation>
</comment>
<feature type="binding site" evidence="16">
    <location>
        <position position="189"/>
    </location>
    <ligand>
        <name>a ubiquinone</name>
        <dbReference type="ChEBI" id="CHEBI:16389"/>
    </ligand>
</feature>
<feature type="transmembrane region" description="Helical" evidence="18">
    <location>
        <begin position="332"/>
        <end position="353"/>
    </location>
</feature>
<evidence type="ECO:0000256" key="15">
    <source>
        <dbReference type="ARBA" id="ARBA00023136"/>
    </source>
</evidence>
<protein>
    <recommendedName>
        <fullName evidence="3 18">Cytochrome b</fullName>
    </recommendedName>
</protein>
<comment type="function">
    <text evidence="1 18">Component of the ubiquinol-cytochrome c reductase complex (complex III or cytochrome b-c1 complex) that is part of the mitochondrial respiratory chain. The b-c1 complex mediates electron transfer from ubiquinol to cytochrome c. Contributes to the generation of a proton gradient across the mitochondrial membrane that is then used for ATP synthesis.</text>
</comment>
<feature type="transmembrane region" description="Helical" evidence="18">
    <location>
        <begin position="169"/>
        <end position="188"/>
    </location>
</feature>
<comment type="cofactor">
    <cofactor evidence="17">
        <name>heme</name>
        <dbReference type="ChEBI" id="CHEBI:30413"/>
    </cofactor>
    <text evidence="17">Binds 2 heme groups non-covalently.</text>
</comment>
<feature type="binding site" description="axial binding residue" evidence="17">
    <location>
        <position position="170"/>
    </location>
    <ligand>
        <name>heme b</name>
        <dbReference type="ChEBI" id="CHEBI:60344"/>
        <label>b562</label>
    </ligand>
    <ligandPart>
        <name>Fe</name>
        <dbReference type="ChEBI" id="CHEBI:18248"/>
    </ligandPart>
</feature>
<dbReference type="InterPro" id="IPR048259">
    <property type="entry name" value="Cytochrome_b_N_euk/bac"/>
</dbReference>
<keyword evidence="11 18" id="KW-1133">Transmembrane helix</keyword>
<evidence type="ECO:0000313" key="21">
    <source>
        <dbReference type="EMBL" id="UBU96757.1"/>
    </source>
</evidence>
<dbReference type="Pfam" id="PF00032">
    <property type="entry name" value="Cytochrom_B_C"/>
    <property type="match status" value="1"/>
</dbReference>
<reference evidence="21" key="1">
    <citation type="submission" date="2020-12" db="EMBL/GenBank/DDBJ databases">
        <title>Digenetic trematode parasites of hygrophilid snails in Albuquerque NM.</title>
        <authorList>
            <person name="Oliver K.D."/>
            <person name="Belka D.J."/>
            <person name="Bublis M.B."/>
            <person name="Correa N.S."/>
            <person name="Dawson M.M."/>
            <person name="Do S.C."/>
            <person name="Freund A.A."/>
            <person name="Goodall L.M."/>
            <person name="Nesbit S.E."/>
            <person name="Price A.N."/>
            <person name="Ulibarri J.R."/>
            <person name="Wiesel A.J."/>
            <person name="Natvig D.O."/>
            <person name="Adema C.M."/>
        </authorList>
    </citation>
    <scope>NUCLEOTIDE SEQUENCE</scope>
    <source>
        <strain evidence="21">GE1</strain>
    </source>
</reference>
<evidence type="ECO:0000256" key="14">
    <source>
        <dbReference type="ARBA" id="ARBA00023128"/>
    </source>
</evidence>
<geneLocation type="mitochondrion" evidence="21"/>
<evidence type="ECO:0000256" key="10">
    <source>
        <dbReference type="ARBA" id="ARBA00022982"/>
    </source>
</evidence>
<evidence type="ECO:0000256" key="2">
    <source>
        <dbReference type="ARBA" id="ARBA00004448"/>
    </source>
</evidence>
<feature type="binding site" description="axial binding residue" evidence="17">
    <location>
        <position position="84"/>
    </location>
    <ligand>
        <name>heme b</name>
        <dbReference type="ChEBI" id="CHEBI:60344"/>
        <label>b566</label>
    </ligand>
    <ligandPart>
        <name>Fe</name>
        <dbReference type="ChEBI" id="CHEBI:18248"/>
    </ligandPart>
</feature>
<evidence type="ECO:0000259" key="19">
    <source>
        <dbReference type="PROSITE" id="PS51002"/>
    </source>
</evidence>
<comment type="cofactor">
    <cofactor evidence="18">
        <name>heme b</name>
        <dbReference type="ChEBI" id="CHEBI:60344"/>
    </cofactor>
    <text evidence="18">Binds 2 heme groups non-covalently.</text>
</comment>
<feature type="domain" description="Cytochrome b/b6 C-terminal region profile" evidence="20">
    <location>
        <begin position="198"/>
        <end position="354"/>
    </location>
</feature>
<feature type="transmembrane region" description="Helical" evidence="18">
    <location>
        <begin position="64"/>
        <end position="85"/>
    </location>
</feature>
<evidence type="ECO:0000256" key="12">
    <source>
        <dbReference type="ARBA" id="ARBA00023004"/>
    </source>
</evidence>
<dbReference type="GO" id="GO:0016491">
    <property type="term" value="F:oxidoreductase activity"/>
    <property type="evidence" value="ECO:0007669"/>
    <property type="project" value="UniProtKB-UniRule"/>
</dbReference>
<dbReference type="SUPFAM" id="SSF81342">
    <property type="entry name" value="Transmembrane di-heme cytochromes"/>
    <property type="match status" value="1"/>
</dbReference>
<dbReference type="Pfam" id="PF00033">
    <property type="entry name" value="Cytochrome_B"/>
    <property type="match status" value="1"/>
</dbReference>
<keyword evidence="15 18" id="KW-0472">Membrane</keyword>
<keyword evidence="9" id="KW-0999">Mitochondrion inner membrane</keyword>
<keyword evidence="5 17" id="KW-0349">Heme</keyword>
<feature type="domain" description="Cytochrome b/b6 N-terminal region profile" evidence="19">
    <location>
        <begin position="1"/>
        <end position="197"/>
    </location>
</feature>
<feature type="binding site" description="axial binding residue" evidence="17">
    <location>
        <position position="184"/>
    </location>
    <ligand>
        <name>heme b</name>
        <dbReference type="ChEBI" id="CHEBI:60344"/>
        <label>b566</label>
    </ligand>
    <ligandPart>
        <name>Fe</name>
        <dbReference type="ChEBI" id="CHEBI:18248"/>
    </ligandPart>
</feature>
<feature type="transmembrane region" description="Helical" evidence="18">
    <location>
        <begin position="306"/>
        <end position="326"/>
    </location>
</feature>
<dbReference type="CDD" id="cd00284">
    <property type="entry name" value="Cytochrome_b_N"/>
    <property type="match status" value="1"/>
</dbReference>
<feature type="binding site" description="axial binding residue" evidence="17">
    <location>
        <position position="70"/>
    </location>
    <ligand>
        <name>heme b</name>
        <dbReference type="ChEBI" id="CHEBI:60344"/>
        <label>b562</label>
    </ligand>
    <ligandPart>
        <name>Fe</name>
        <dbReference type="ChEBI" id="CHEBI:18248"/>
    </ligandPart>
</feature>
<dbReference type="GO" id="GO:0006122">
    <property type="term" value="P:mitochondrial electron transport, ubiquinol to cytochrome c"/>
    <property type="evidence" value="ECO:0007669"/>
    <property type="project" value="TreeGrafter"/>
</dbReference>
<keyword evidence="8 17" id="KW-0479">Metal-binding</keyword>
<dbReference type="SUPFAM" id="SSF81648">
    <property type="entry name" value="a domain/subunit of cytochrome bc1 complex (Ubiquinol-cytochrome c reductase)"/>
    <property type="match status" value="1"/>
</dbReference>
<dbReference type="InterPro" id="IPR005798">
    <property type="entry name" value="Cyt_b/b6_C"/>
</dbReference>
<accession>A0A976LXW7</accession>
<dbReference type="EMBL" id="MW357851">
    <property type="protein sequence ID" value="UBU96757.1"/>
    <property type="molecule type" value="Genomic_DNA"/>
</dbReference>
<gene>
    <name evidence="21" type="primary">cytb</name>
</gene>
<dbReference type="InterPro" id="IPR048260">
    <property type="entry name" value="Cytochrome_b_C_euk/bac"/>
</dbReference>
<dbReference type="InterPro" id="IPR027387">
    <property type="entry name" value="Cytb/b6-like_sf"/>
</dbReference>
<evidence type="ECO:0000256" key="17">
    <source>
        <dbReference type="PIRSR" id="PIRSR038885-2"/>
    </source>
</evidence>
<dbReference type="InterPro" id="IPR016174">
    <property type="entry name" value="Di-haem_cyt_TM"/>
</dbReference>
<dbReference type="GO" id="GO:0005743">
    <property type="term" value="C:mitochondrial inner membrane"/>
    <property type="evidence" value="ECO:0007669"/>
    <property type="project" value="UniProtKB-SubCell"/>
</dbReference>
<dbReference type="PANTHER" id="PTHR19271:SF16">
    <property type="entry name" value="CYTOCHROME B"/>
    <property type="match status" value="1"/>
</dbReference>
<dbReference type="PROSITE" id="PS51002">
    <property type="entry name" value="CYTB_NTER"/>
    <property type="match status" value="1"/>
</dbReference>
<keyword evidence="6 18" id="KW-0679">Respiratory chain</keyword>
<evidence type="ECO:0000256" key="11">
    <source>
        <dbReference type="ARBA" id="ARBA00022989"/>
    </source>
</evidence>
<dbReference type="InterPro" id="IPR005797">
    <property type="entry name" value="Cyt_b/b6_N"/>
</dbReference>
<keyword evidence="7 18" id="KW-0812">Transmembrane</keyword>
<keyword evidence="4 18" id="KW-0813">Transport</keyword>
<dbReference type="GO" id="GO:0045275">
    <property type="term" value="C:respiratory chain complex III"/>
    <property type="evidence" value="ECO:0007669"/>
    <property type="project" value="InterPro"/>
</dbReference>
<organism evidence="21">
    <name type="scientific">Gyraulus sp. GE1</name>
    <dbReference type="NCBI Taxonomy" id="2880038"/>
    <lineage>
        <taxon>Eukaryota</taxon>
        <taxon>Metazoa</taxon>
        <taxon>Spiralia</taxon>
        <taxon>Lophotrochozoa</taxon>
        <taxon>Mollusca</taxon>
        <taxon>Gastropoda</taxon>
        <taxon>Heterobranchia</taxon>
        <taxon>Euthyneura</taxon>
        <taxon>Panpulmonata</taxon>
        <taxon>Hygrophila</taxon>
        <taxon>Lymnaeoidea</taxon>
        <taxon>Planorbidae</taxon>
        <taxon>Gyraulus</taxon>
    </lineage>
</organism>
<sequence>MIRNMVSLPSPNSISIWWNMGSILGVLLGVQILTGFFLSMHYTSDISSSFNSIIHIMRDVPLGWIFRYVHANGASMFFLCIYMHIGRGLYYNSYKTQPLTWMAGVLIFFMSMATAFLGYVLPWGQMSFWGATVITNLLSAIPYFGPMLVEWIWGSFSVGQPTLTRFFSLHFILPFGILALSMVHLMFLHEKGSTNPLGDLNHSNKIPFHPYFTWKDFVGFIMMFSVLFFIVFFYPNMLGDPENFSMANFKVTPTHIQPEWYFLFAYAILRSIPSKLGGVLALLMSILVLAFLPFSKKAKVGSFNPMFQIFFWVLVSLFILLTWLGSCPIEQPYVGFTVPCTIMYFLVFVYMMLF</sequence>
<feature type="transmembrane region" description="Helical" evidence="18">
    <location>
        <begin position="20"/>
        <end position="43"/>
    </location>
</feature>
<feature type="transmembrane region" description="Helical" evidence="18">
    <location>
        <begin position="128"/>
        <end position="149"/>
    </location>
</feature>
<comment type="similarity">
    <text evidence="18">Belongs to the cytochrome b family.</text>
</comment>
<evidence type="ECO:0000256" key="18">
    <source>
        <dbReference type="RuleBase" id="RU362117"/>
    </source>
</evidence>
<keyword evidence="14 18" id="KW-0496">Mitochondrion</keyword>
<dbReference type="PIRSF" id="PIRSF038885">
    <property type="entry name" value="COB"/>
    <property type="match status" value="1"/>
</dbReference>
<keyword evidence="12 17" id="KW-0408">Iron</keyword>
<evidence type="ECO:0000256" key="6">
    <source>
        <dbReference type="ARBA" id="ARBA00022660"/>
    </source>
</evidence>
<evidence type="ECO:0000256" key="7">
    <source>
        <dbReference type="ARBA" id="ARBA00022692"/>
    </source>
</evidence>
<dbReference type="Gene3D" id="1.20.810.10">
    <property type="entry name" value="Cytochrome Bc1 Complex, Chain C"/>
    <property type="match status" value="1"/>
</dbReference>
<evidence type="ECO:0000256" key="13">
    <source>
        <dbReference type="ARBA" id="ARBA00023075"/>
    </source>
</evidence>
<evidence type="ECO:0000256" key="16">
    <source>
        <dbReference type="PIRSR" id="PIRSR038885-1"/>
    </source>
</evidence>
<keyword evidence="10 18" id="KW-0249">Electron transport</keyword>
<feature type="transmembrane region" description="Helical" evidence="18">
    <location>
        <begin position="276"/>
        <end position="294"/>
    </location>
</feature>
<evidence type="ECO:0000256" key="8">
    <source>
        <dbReference type="ARBA" id="ARBA00022723"/>
    </source>
</evidence>
<dbReference type="PANTHER" id="PTHR19271">
    <property type="entry name" value="CYTOCHROME B"/>
    <property type="match status" value="1"/>
</dbReference>
<dbReference type="GO" id="GO:0046872">
    <property type="term" value="F:metal ion binding"/>
    <property type="evidence" value="ECO:0007669"/>
    <property type="project" value="UniProtKB-UniRule"/>
</dbReference>
<dbReference type="AlphaFoldDB" id="A0A976LXW7"/>
<name>A0A976LXW7_9GAST</name>
<evidence type="ECO:0000256" key="9">
    <source>
        <dbReference type="ARBA" id="ARBA00022792"/>
    </source>
</evidence>
<evidence type="ECO:0000256" key="4">
    <source>
        <dbReference type="ARBA" id="ARBA00022448"/>
    </source>
</evidence>
<keyword evidence="13" id="KW-0830">Ubiquinone</keyword>
<dbReference type="InterPro" id="IPR036150">
    <property type="entry name" value="Cyt_b/b6_C_sf"/>
</dbReference>
<dbReference type="CDD" id="cd00290">
    <property type="entry name" value="cytochrome_b_C"/>
    <property type="match status" value="1"/>
</dbReference>
<proteinExistence type="inferred from homology"/>
<evidence type="ECO:0000256" key="1">
    <source>
        <dbReference type="ARBA" id="ARBA00002566"/>
    </source>
</evidence>
<dbReference type="InterPro" id="IPR030689">
    <property type="entry name" value="Cytochrome_b"/>
</dbReference>
<evidence type="ECO:0000259" key="20">
    <source>
        <dbReference type="PROSITE" id="PS51003"/>
    </source>
</evidence>
<dbReference type="GO" id="GO:0008121">
    <property type="term" value="F:quinol-cytochrome-c reductase activity"/>
    <property type="evidence" value="ECO:0007669"/>
    <property type="project" value="InterPro"/>
</dbReference>
<evidence type="ECO:0000256" key="3">
    <source>
        <dbReference type="ARBA" id="ARBA00013531"/>
    </source>
</evidence>
<evidence type="ECO:0000256" key="5">
    <source>
        <dbReference type="ARBA" id="ARBA00022617"/>
    </source>
</evidence>
<dbReference type="PROSITE" id="PS51003">
    <property type="entry name" value="CYTB_CTER"/>
    <property type="match status" value="1"/>
</dbReference>
<feature type="transmembrane region" description="Helical" evidence="18">
    <location>
        <begin position="217"/>
        <end position="235"/>
    </location>
</feature>
<feature type="transmembrane region" description="Helical" evidence="18">
    <location>
        <begin position="100"/>
        <end position="121"/>
    </location>
</feature>